<evidence type="ECO:0000256" key="2">
    <source>
        <dbReference type="ARBA" id="ARBA00023231"/>
    </source>
</evidence>
<evidence type="ECO:0000256" key="3">
    <source>
        <dbReference type="SAM" id="MobiDB-lite"/>
    </source>
</evidence>
<dbReference type="InterPro" id="IPR007415">
    <property type="entry name" value="Nitrogenase_MoFe_mat_NifZ"/>
</dbReference>
<gene>
    <name evidence="4" type="ORF">KMZ29_08225</name>
</gene>
<accession>A0A975NGC7</accession>
<evidence type="ECO:0000256" key="1">
    <source>
        <dbReference type="ARBA" id="ARBA00008027"/>
    </source>
</evidence>
<name>A0A975NGC7_9BRAD</name>
<sequence length="115" mass="12923">MSFQTPNPKPATIGRVVHDARRRRVGRGPGVVGKGEFKPGDAVRSLTQIINDGIYPHRDIGETLVYQGDAGMVRERWSFLGESYYTVEFLTRAAVVIMRGREMARAARRGVSQRY</sequence>
<reference evidence="4" key="1">
    <citation type="submission" date="2021-06" db="EMBL/GenBank/DDBJ databases">
        <title>Bradyrhizobium sp. S2-20-1 Genome sequencing.</title>
        <authorList>
            <person name="Jin L."/>
        </authorList>
    </citation>
    <scope>NUCLEOTIDE SEQUENCE</scope>
    <source>
        <strain evidence="4">S2-20-1</strain>
    </source>
</reference>
<dbReference type="Proteomes" id="UP000680839">
    <property type="component" value="Chromosome"/>
</dbReference>
<comment type="similarity">
    <text evidence="1">Belongs to the NifZ family.</text>
</comment>
<feature type="region of interest" description="Disordered" evidence="3">
    <location>
        <begin position="1"/>
        <end position="33"/>
    </location>
</feature>
<protein>
    <submittedName>
        <fullName evidence="4">Nitrogen fixation protein NifZ</fullName>
    </submittedName>
</protein>
<dbReference type="GO" id="GO:0009399">
    <property type="term" value="P:nitrogen fixation"/>
    <property type="evidence" value="ECO:0007669"/>
    <property type="project" value="InterPro"/>
</dbReference>
<evidence type="ECO:0000313" key="4">
    <source>
        <dbReference type="EMBL" id="QWG14633.1"/>
    </source>
</evidence>
<evidence type="ECO:0000313" key="5">
    <source>
        <dbReference type="Proteomes" id="UP000680839"/>
    </source>
</evidence>
<keyword evidence="2" id="KW-0535">Nitrogen fixation</keyword>
<dbReference type="EMBL" id="CP076134">
    <property type="protein sequence ID" value="QWG14633.1"/>
    <property type="molecule type" value="Genomic_DNA"/>
</dbReference>
<dbReference type="Pfam" id="PF04319">
    <property type="entry name" value="NifZ"/>
    <property type="match status" value="1"/>
</dbReference>
<dbReference type="AlphaFoldDB" id="A0A975NGC7"/>
<proteinExistence type="inferred from homology"/>
<dbReference type="RefSeq" id="WP_215623240.1">
    <property type="nucleotide sequence ID" value="NZ_CP076134.1"/>
</dbReference>
<organism evidence="4 5">
    <name type="scientific">Bradyrhizobium sediminis</name>
    <dbReference type="NCBI Taxonomy" id="2840469"/>
    <lineage>
        <taxon>Bacteria</taxon>
        <taxon>Pseudomonadati</taxon>
        <taxon>Pseudomonadota</taxon>
        <taxon>Alphaproteobacteria</taxon>
        <taxon>Hyphomicrobiales</taxon>
        <taxon>Nitrobacteraceae</taxon>
        <taxon>Bradyrhizobium</taxon>
    </lineage>
</organism>